<dbReference type="GO" id="GO:0005737">
    <property type="term" value="C:cytoplasm"/>
    <property type="evidence" value="ECO:0007669"/>
    <property type="project" value="TreeGrafter"/>
</dbReference>
<dbReference type="OrthoDB" id="4510129at2"/>
<dbReference type="InterPro" id="IPR025110">
    <property type="entry name" value="AMP-bd_C"/>
</dbReference>
<feature type="domain" description="Carrier" evidence="5">
    <location>
        <begin position="967"/>
        <end position="1041"/>
    </location>
</feature>
<dbReference type="STRING" id="81858.BST23_05185"/>
<comment type="caution">
    <text evidence="6">The sequence shown here is derived from an EMBL/GenBank/DDBJ whole genome shotgun (WGS) entry which is preliminary data.</text>
</comment>
<dbReference type="Proteomes" id="UP000192772">
    <property type="component" value="Unassembled WGS sequence"/>
</dbReference>
<dbReference type="SUPFAM" id="SSF52777">
    <property type="entry name" value="CoA-dependent acyltransferases"/>
    <property type="match status" value="2"/>
</dbReference>
<dbReference type="Gene3D" id="3.30.300.30">
    <property type="match status" value="1"/>
</dbReference>
<evidence type="ECO:0000259" key="5">
    <source>
        <dbReference type="PROSITE" id="PS50075"/>
    </source>
</evidence>
<proteinExistence type="inferred from homology"/>
<reference evidence="6 7" key="1">
    <citation type="submission" date="2017-02" db="EMBL/GenBank/DDBJ databases">
        <title>The new phylogeny of genus Mycobacterium.</title>
        <authorList>
            <person name="Tortoli E."/>
            <person name="Trovato A."/>
            <person name="Cirillo D.M."/>
        </authorList>
    </citation>
    <scope>NUCLEOTIDE SEQUENCE [LARGE SCALE GENOMIC DNA]</scope>
    <source>
        <strain evidence="6 7">FI-09383</strain>
    </source>
</reference>
<dbReference type="Pfam" id="PF13193">
    <property type="entry name" value="AMP-binding_C"/>
    <property type="match status" value="1"/>
</dbReference>
<dbReference type="GO" id="GO:0003824">
    <property type="term" value="F:catalytic activity"/>
    <property type="evidence" value="ECO:0007669"/>
    <property type="project" value="InterPro"/>
</dbReference>
<dbReference type="InterPro" id="IPR020845">
    <property type="entry name" value="AMP-binding_CS"/>
</dbReference>
<dbReference type="InterPro" id="IPR023213">
    <property type="entry name" value="CAT-like_dom_sf"/>
</dbReference>
<dbReference type="PANTHER" id="PTHR45527:SF1">
    <property type="entry name" value="FATTY ACID SYNTHASE"/>
    <property type="match status" value="1"/>
</dbReference>
<dbReference type="SMART" id="SM00823">
    <property type="entry name" value="PKS_PP"/>
    <property type="match status" value="1"/>
</dbReference>
<evidence type="ECO:0000313" key="6">
    <source>
        <dbReference type="EMBL" id="ORA67966.1"/>
    </source>
</evidence>
<comment type="cofactor">
    <cofactor evidence="1">
        <name>pantetheine 4'-phosphate</name>
        <dbReference type="ChEBI" id="CHEBI:47942"/>
    </cofactor>
</comment>
<dbReference type="Pfam" id="PF00501">
    <property type="entry name" value="AMP-binding"/>
    <property type="match status" value="1"/>
</dbReference>
<dbReference type="Pfam" id="PF00668">
    <property type="entry name" value="Condensation"/>
    <property type="match status" value="1"/>
</dbReference>
<dbReference type="InterPro" id="IPR009081">
    <property type="entry name" value="PP-bd_ACP"/>
</dbReference>
<dbReference type="FunFam" id="3.40.50.980:FF:000002">
    <property type="entry name" value="Enterobactin synthetase component F"/>
    <property type="match status" value="1"/>
</dbReference>
<sequence>MERDNRTLPLTRGQLDIWLAQETGQAGAKWQLGMLGLIEGPIRHDLLERAVRHVVGEAEPLRAAFFEADGQVFQTVRDYPDTELAYYDLTSSADPVRDAYRTASSIQRAVMPLSGPLFKFALIQTRAEQFYFFVCCHHIVIDGIGMGIVCHRIAAVYSAMATGAQIPPPVFGSLRSLIDTEIEYEASEDYAADETYWANNIPLESEAPYGPVPGVAREVDGYEPSAPIQLDPAVVARTRELSHALGVRRASVITAACALLVHGETGGPEVVLDFPVSRRVRPETLLVPGMISGVVPLALKVSPDTTVAGFCEHVDNRVQEALRHQRFPVRAIENKARFQGIGRSSTRAVINFIPTTRLADFAGAAGSGTVTHTGMVDQFGLVIIRNDEELFLSTSGVGELFAGCDARELADRFERVLMAMTADPARPLSTMDVRDQEERHLLDGWGNRAALDPVPGGTSIPELFQAQVASAPDAPAVSGDGKTLTYGELDEVSNRLAHLLVERGVTSGQRVGLLFPRSVEAIVAILGVLKIGAAYVPIDPSVPDARLEFVLGDAEPPVVVTTGDLAGRLAGRGVTVVDIADPAVAAQPGDGLPLPDADDVAYLIYTSGTTGVPKGVAIPHRNVTRLLEAIDTRLELSPKQVWSQSHSLAFDFSVWEVFGALLHGGRLVVVPEAVTRSPEEFHALLVDEQVSVLSQTPSAFYALQSVDELTPESADGLALDVVVFGGEALEPARLKAWIDSHGDAPRLINMYGITETTVHASFREITAADVDSTVSPIGIPLADLAFFVLDGWLRPVSPGVVGELYVAGAGLSYGYVGRSGLTASRFVACPFGAAEAPGRLMYRTGDLVCWGIDGELRYLGRADEQVKIRGYRIELGEIQAALAQLDGVQQAAVIAREDRPGDKRLVGYITGSADPAELRAQLGERLPAYMVPVAVVVLDALPLTVNGKLDKRALPAPEFSDAGRYRGPANATEEVLAGIFAEVLGLERVGVDDSFFDLGGDSILSMQVASRARAAGLVCRPRDVFVEQTVARLARAVEVAGSVADVIDEGVGPVVATPIMQWLQSAEGPVDEFNQTVLLQAPAGVSEADVVVL</sequence>
<evidence type="ECO:0000256" key="1">
    <source>
        <dbReference type="ARBA" id="ARBA00001957"/>
    </source>
</evidence>
<dbReference type="CDD" id="cd17643">
    <property type="entry name" value="A_NRPS_Cytc1-like"/>
    <property type="match status" value="1"/>
</dbReference>
<dbReference type="FunFam" id="3.30.300.30:FF:000010">
    <property type="entry name" value="Enterobactin synthetase component F"/>
    <property type="match status" value="1"/>
</dbReference>
<accession>A0A1X0D6B9</accession>
<dbReference type="PROSITE" id="PS00455">
    <property type="entry name" value="AMP_BINDING"/>
    <property type="match status" value="1"/>
</dbReference>
<dbReference type="GO" id="GO:0031177">
    <property type="term" value="F:phosphopantetheine binding"/>
    <property type="evidence" value="ECO:0007669"/>
    <property type="project" value="InterPro"/>
</dbReference>
<dbReference type="Gene3D" id="3.40.50.1820">
    <property type="entry name" value="alpha/beta hydrolase"/>
    <property type="match status" value="1"/>
</dbReference>
<keyword evidence="4" id="KW-0597">Phosphoprotein</keyword>
<evidence type="ECO:0000256" key="4">
    <source>
        <dbReference type="ARBA" id="ARBA00022553"/>
    </source>
</evidence>
<dbReference type="InterPro" id="IPR029058">
    <property type="entry name" value="AB_hydrolase_fold"/>
</dbReference>
<dbReference type="InterPro" id="IPR006162">
    <property type="entry name" value="Ppantetheine_attach_site"/>
</dbReference>
<dbReference type="GO" id="GO:0044550">
    <property type="term" value="P:secondary metabolite biosynthetic process"/>
    <property type="evidence" value="ECO:0007669"/>
    <property type="project" value="UniProtKB-ARBA"/>
</dbReference>
<evidence type="ECO:0000256" key="3">
    <source>
        <dbReference type="ARBA" id="ARBA00022450"/>
    </source>
</evidence>
<feature type="non-terminal residue" evidence="6">
    <location>
        <position position="1093"/>
    </location>
</feature>
<dbReference type="InterPro" id="IPR001242">
    <property type="entry name" value="Condensation_dom"/>
</dbReference>
<dbReference type="PROSITE" id="PS00012">
    <property type="entry name" value="PHOSPHOPANTETHEINE"/>
    <property type="match status" value="1"/>
</dbReference>
<dbReference type="Gene3D" id="3.40.50.12780">
    <property type="entry name" value="N-terminal domain of ligase-like"/>
    <property type="match status" value="1"/>
</dbReference>
<dbReference type="InterPro" id="IPR042099">
    <property type="entry name" value="ANL_N_sf"/>
</dbReference>
<dbReference type="InterPro" id="IPR010071">
    <property type="entry name" value="AA_adenyl_dom"/>
</dbReference>
<dbReference type="PROSITE" id="PS50075">
    <property type="entry name" value="CARRIER"/>
    <property type="match status" value="1"/>
</dbReference>
<dbReference type="InterPro" id="IPR036736">
    <property type="entry name" value="ACP-like_sf"/>
</dbReference>
<dbReference type="FunFam" id="3.40.50.12780:FF:000012">
    <property type="entry name" value="Non-ribosomal peptide synthetase"/>
    <property type="match status" value="1"/>
</dbReference>
<dbReference type="InterPro" id="IPR000873">
    <property type="entry name" value="AMP-dep_synth/lig_dom"/>
</dbReference>
<dbReference type="SUPFAM" id="SSF47336">
    <property type="entry name" value="ACP-like"/>
    <property type="match status" value="1"/>
</dbReference>
<organism evidence="6 7">
    <name type="scientific">Mycolicibacterium elephantis</name>
    <dbReference type="NCBI Taxonomy" id="81858"/>
    <lineage>
        <taxon>Bacteria</taxon>
        <taxon>Bacillati</taxon>
        <taxon>Actinomycetota</taxon>
        <taxon>Actinomycetes</taxon>
        <taxon>Mycobacteriales</taxon>
        <taxon>Mycobacteriaceae</taxon>
        <taxon>Mycolicibacterium</taxon>
    </lineage>
</organism>
<dbReference type="InterPro" id="IPR045851">
    <property type="entry name" value="AMP-bd_C_sf"/>
</dbReference>
<dbReference type="SUPFAM" id="SSF56801">
    <property type="entry name" value="Acetyl-CoA synthetase-like"/>
    <property type="match status" value="1"/>
</dbReference>
<dbReference type="GO" id="GO:0008610">
    <property type="term" value="P:lipid biosynthetic process"/>
    <property type="evidence" value="ECO:0007669"/>
    <property type="project" value="UniProtKB-ARBA"/>
</dbReference>
<dbReference type="NCBIfam" id="TIGR01733">
    <property type="entry name" value="AA-adenyl-dom"/>
    <property type="match status" value="1"/>
</dbReference>
<name>A0A1X0D6B9_9MYCO</name>
<dbReference type="UniPathway" id="UPA00011"/>
<dbReference type="Gene3D" id="3.30.559.10">
    <property type="entry name" value="Chloramphenicol acetyltransferase-like domain"/>
    <property type="match status" value="1"/>
</dbReference>
<dbReference type="GO" id="GO:0043041">
    <property type="term" value="P:amino acid activation for nonribosomal peptide biosynthetic process"/>
    <property type="evidence" value="ECO:0007669"/>
    <property type="project" value="TreeGrafter"/>
</dbReference>
<dbReference type="EMBL" id="MVHP01000004">
    <property type="protein sequence ID" value="ORA67966.1"/>
    <property type="molecule type" value="Genomic_DNA"/>
</dbReference>
<dbReference type="InterPro" id="IPR020806">
    <property type="entry name" value="PKS_PP-bd"/>
</dbReference>
<evidence type="ECO:0000313" key="7">
    <source>
        <dbReference type="Proteomes" id="UP000192772"/>
    </source>
</evidence>
<dbReference type="AlphaFoldDB" id="A0A1X0D6B9"/>
<gene>
    <name evidence="6" type="ORF">BST23_05185</name>
</gene>
<dbReference type="PANTHER" id="PTHR45527">
    <property type="entry name" value="NONRIBOSOMAL PEPTIDE SYNTHETASE"/>
    <property type="match status" value="1"/>
</dbReference>
<dbReference type="FunFam" id="3.40.50.980:FF:000001">
    <property type="entry name" value="Non-ribosomal peptide synthetase"/>
    <property type="match status" value="1"/>
</dbReference>
<protein>
    <submittedName>
        <fullName evidence="6">Non-ribosomal peptide synthetase</fullName>
    </submittedName>
</protein>
<dbReference type="Pfam" id="PF00550">
    <property type="entry name" value="PP-binding"/>
    <property type="match status" value="1"/>
</dbReference>
<comment type="similarity">
    <text evidence="2">Belongs to the ATP-dependent AMP-binding enzyme family.</text>
</comment>
<evidence type="ECO:0000256" key="2">
    <source>
        <dbReference type="ARBA" id="ARBA00006432"/>
    </source>
</evidence>
<dbReference type="FunFam" id="1.10.1200.10:FF:000005">
    <property type="entry name" value="Nonribosomal peptide synthetase 1"/>
    <property type="match status" value="1"/>
</dbReference>
<dbReference type="Gene3D" id="3.30.559.30">
    <property type="entry name" value="Nonribosomal peptide synthetase, condensation domain"/>
    <property type="match status" value="1"/>
</dbReference>
<keyword evidence="3" id="KW-0596">Phosphopantetheine</keyword>
<dbReference type="RefSeq" id="WP_133055414.1">
    <property type="nucleotide sequence ID" value="NZ_MVHP01000004.1"/>
</dbReference>